<evidence type="ECO:0000313" key="9">
    <source>
        <dbReference type="EMBL" id="EIG28897.1"/>
    </source>
</evidence>
<gene>
    <name evidence="9" type="ORF">HMPREF1051_2166</name>
</gene>
<sequence>MNRWSEGRLKRRKGMNAVVVAVIVMLVLSLSRVHVVLSLTVGAFVGGLVAGMPLENVVDAAGNVTQSGIIPVFNEGLKGGARISLSYAMLGAFAMAITYSGLPQQLAGGIIRKLNNSQDAAKGESSVKWTLLLIILAMGIMSQNVVPIHIAFIPMIIPPLLLVFNRLKVDRRLVACVITFGLVTTYMFLPYGFGAIFLNDILLGNIKSAGMDVKGISVMHAMAIPALGMVAGLLAAFVHYRKSRIYQTNTVDTEDNREASEQPQPSAYRSLVAAVAIGVCFAIQLMYEDSLVLGAMLGFAVFMMLGVMNRDAASDVFGEGIKMMAMVGFIMIAAQGFAAVMTATGEIKPLVEHSMQLFGGNKGMAAFAMLFVGLLVTMGIGSSFSTLPIITAIYVPLCISLGFSPLATVAIVGTAGALGDAGSPASDSTLGPTMGLNADGQHDHIRDSVIPTFIHYNIPLMIAGWIAAMVL</sequence>
<evidence type="ECO:0000256" key="2">
    <source>
        <dbReference type="ARBA" id="ARBA00022475"/>
    </source>
</evidence>
<keyword evidence="2" id="KW-1003">Cell membrane</keyword>
<dbReference type="Pfam" id="PF03553">
    <property type="entry name" value="Na_H_antiporter"/>
    <property type="match status" value="1"/>
</dbReference>
<evidence type="ECO:0000259" key="8">
    <source>
        <dbReference type="Pfam" id="PF13726"/>
    </source>
</evidence>
<feature type="transmembrane region" description="Helical" evidence="6">
    <location>
        <begin position="83"/>
        <end position="102"/>
    </location>
</feature>
<feature type="transmembrane region" description="Helical" evidence="6">
    <location>
        <begin position="146"/>
        <end position="164"/>
    </location>
</feature>
<evidence type="ECO:0000256" key="3">
    <source>
        <dbReference type="ARBA" id="ARBA00022692"/>
    </source>
</evidence>
<feature type="transmembrane region" description="Helical" evidence="6">
    <location>
        <begin position="218"/>
        <end position="238"/>
    </location>
</feature>
<name>I2NST6_NEISI</name>
<dbReference type="Pfam" id="PF13726">
    <property type="entry name" value="Na_H_antiport_2"/>
    <property type="match status" value="1"/>
</dbReference>
<comment type="subcellular location">
    <subcellularLocation>
        <location evidence="1">Cell membrane</location>
        <topology evidence="1">Multi-pass membrane protein</topology>
    </subcellularLocation>
</comment>
<accession>I2NST6</accession>
<feature type="transmembrane region" description="Helical" evidence="6">
    <location>
        <begin position="267"/>
        <end position="285"/>
    </location>
</feature>
<reference evidence="9 10" key="1">
    <citation type="submission" date="2012-04" db="EMBL/GenBank/DDBJ databases">
        <authorList>
            <person name="Harkins D.M."/>
            <person name="Madupu R."/>
            <person name="Durkin A.S."/>
            <person name="Torralba M."/>
            <person name="Methe B."/>
            <person name="Sutton G.G."/>
            <person name="Nelson K.E."/>
        </authorList>
    </citation>
    <scope>NUCLEOTIDE SEQUENCE [LARGE SCALE GENOMIC DNA]</scope>
    <source>
        <strain evidence="9 10">VK64</strain>
    </source>
</reference>
<dbReference type="PATRIC" id="fig|1095748.3.peg.1271"/>
<feature type="transmembrane region" description="Helical" evidence="6">
    <location>
        <begin position="393"/>
        <end position="418"/>
    </location>
</feature>
<evidence type="ECO:0000256" key="6">
    <source>
        <dbReference type="SAM" id="Phobius"/>
    </source>
</evidence>
<proteinExistence type="predicted"/>
<dbReference type="GO" id="GO:0005886">
    <property type="term" value="C:plasma membrane"/>
    <property type="evidence" value="ECO:0007669"/>
    <property type="project" value="UniProtKB-SubCell"/>
</dbReference>
<evidence type="ECO:0000256" key="5">
    <source>
        <dbReference type="ARBA" id="ARBA00023136"/>
    </source>
</evidence>
<dbReference type="InterPro" id="IPR018461">
    <property type="entry name" value="Na/H_Antiport_NhaC-like_C"/>
</dbReference>
<evidence type="ECO:0000313" key="10">
    <source>
        <dbReference type="Proteomes" id="UP000004473"/>
    </source>
</evidence>
<evidence type="ECO:0000256" key="1">
    <source>
        <dbReference type="ARBA" id="ARBA00004651"/>
    </source>
</evidence>
<keyword evidence="3 6" id="KW-0812">Transmembrane</keyword>
<feature type="transmembrane region" description="Helical" evidence="6">
    <location>
        <begin position="291"/>
        <end position="308"/>
    </location>
</feature>
<keyword evidence="4 6" id="KW-1133">Transmembrane helix</keyword>
<feature type="transmembrane region" description="Helical" evidence="6">
    <location>
        <begin position="453"/>
        <end position="470"/>
    </location>
</feature>
<dbReference type="PANTHER" id="PTHR37821">
    <property type="entry name" value="AMINO ACID TRANSPORTER YUIF-RELATED"/>
    <property type="match status" value="1"/>
</dbReference>
<feature type="transmembrane region" description="Helical" evidence="6">
    <location>
        <begin position="320"/>
        <end position="343"/>
    </location>
</feature>
<dbReference type="InterPro" id="IPR032813">
    <property type="entry name" value="Na_H_antiport_N"/>
</dbReference>
<comment type="caution">
    <text evidence="9">The sequence shown here is derived from an EMBL/GenBank/DDBJ whole genome shotgun (WGS) entry which is preliminary data.</text>
</comment>
<keyword evidence="5 6" id="KW-0472">Membrane</keyword>
<feature type="domain" description="Putative Na+/H+ antiporter N-terminal" evidence="8">
    <location>
        <begin position="16"/>
        <end position="113"/>
    </location>
</feature>
<evidence type="ECO:0000256" key="4">
    <source>
        <dbReference type="ARBA" id="ARBA00022989"/>
    </source>
</evidence>
<dbReference type="EMBL" id="AJMT01000093">
    <property type="protein sequence ID" value="EIG28897.1"/>
    <property type="molecule type" value="Genomic_DNA"/>
</dbReference>
<dbReference type="PANTHER" id="PTHR37821:SF1">
    <property type="entry name" value="AMINO ACID TRANSPORTER YUIF-RELATED"/>
    <property type="match status" value="1"/>
</dbReference>
<feature type="transmembrane region" description="Helical" evidence="6">
    <location>
        <begin position="363"/>
        <end position="381"/>
    </location>
</feature>
<feature type="transmembrane region" description="Helical" evidence="6">
    <location>
        <begin position="173"/>
        <end position="198"/>
    </location>
</feature>
<feature type="domain" description="Na+/H+ antiporter NhaC-like C-terminal" evidence="7">
    <location>
        <begin position="177"/>
        <end position="465"/>
    </location>
</feature>
<evidence type="ECO:0000259" key="7">
    <source>
        <dbReference type="Pfam" id="PF03553"/>
    </source>
</evidence>
<dbReference type="AlphaFoldDB" id="I2NST6"/>
<dbReference type="InterPro" id="IPR052576">
    <property type="entry name" value="AA_Transporter-Related"/>
</dbReference>
<organism evidence="9 10">
    <name type="scientific">Neisseria sicca VK64</name>
    <dbReference type="NCBI Taxonomy" id="1095748"/>
    <lineage>
        <taxon>Bacteria</taxon>
        <taxon>Pseudomonadati</taxon>
        <taxon>Pseudomonadota</taxon>
        <taxon>Betaproteobacteria</taxon>
        <taxon>Neisseriales</taxon>
        <taxon>Neisseriaceae</taxon>
        <taxon>Neisseria</taxon>
    </lineage>
</organism>
<feature type="transmembrane region" description="Helical" evidence="6">
    <location>
        <begin position="123"/>
        <end position="140"/>
    </location>
</feature>
<dbReference type="Proteomes" id="UP000004473">
    <property type="component" value="Unassembled WGS sequence"/>
</dbReference>
<dbReference type="PRINTS" id="PR00173">
    <property type="entry name" value="EDTRNSPORT"/>
</dbReference>
<protein>
    <submittedName>
        <fullName evidence="9">Na+/H+ antiporter family protein</fullName>
    </submittedName>
</protein>